<name>A0A433A0V5_9FUNG</name>
<gene>
    <name evidence="1" type="ORF">BC936DRAFT_142148</name>
</gene>
<reference evidence="1 2" key="1">
    <citation type="journal article" date="2018" name="New Phytol.">
        <title>Phylogenomics of Endogonaceae and evolution of mycorrhizas within Mucoromycota.</title>
        <authorList>
            <person name="Chang Y."/>
            <person name="Desiro A."/>
            <person name="Na H."/>
            <person name="Sandor L."/>
            <person name="Lipzen A."/>
            <person name="Clum A."/>
            <person name="Barry K."/>
            <person name="Grigoriev I.V."/>
            <person name="Martin F.M."/>
            <person name="Stajich J.E."/>
            <person name="Smith M.E."/>
            <person name="Bonito G."/>
            <person name="Spatafora J.W."/>
        </authorList>
    </citation>
    <scope>NUCLEOTIDE SEQUENCE [LARGE SCALE GENOMIC DNA]</scope>
    <source>
        <strain evidence="1 2">GMNB39</strain>
    </source>
</reference>
<evidence type="ECO:0000313" key="1">
    <source>
        <dbReference type="EMBL" id="RUO96372.1"/>
    </source>
</evidence>
<proteinExistence type="predicted"/>
<evidence type="ECO:0000313" key="2">
    <source>
        <dbReference type="Proteomes" id="UP000268093"/>
    </source>
</evidence>
<dbReference type="AlphaFoldDB" id="A0A433A0V5"/>
<dbReference type="EMBL" id="RBNI01021724">
    <property type="protein sequence ID" value="RUO96372.1"/>
    <property type="molecule type" value="Genomic_DNA"/>
</dbReference>
<organism evidence="1 2">
    <name type="scientific">Jimgerdemannia flammicorona</name>
    <dbReference type="NCBI Taxonomy" id="994334"/>
    <lineage>
        <taxon>Eukaryota</taxon>
        <taxon>Fungi</taxon>
        <taxon>Fungi incertae sedis</taxon>
        <taxon>Mucoromycota</taxon>
        <taxon>Mucoromycotina</taxon>
        <taxon>Endogonomycetes</taxon>
        <taxon>Endogonales</taxon>
        <taxon>Endogonaceae</taxon>
        <taxon>Jimgerdemannia</taxon>
    </lineage>
</organism>
<keyword evidence="2" id="KW-1185">Reference proteome</keyword>
<dbReference type="Proteomes" id="UP000268093">
    <property type="component" value="Unassembled WGS sequence"/>
</dbReference>
<comment type="caution">
    <text evidence="1">The sequence shown here is derived from an EMBL/GenBank/DDBJ whole genome shotgun (WGS) entry which is preliminary data.</text>
</comment>
<sequence>MPAVHCCRPCRFRSSFSSILLPVELGHSGSIPADARCGIARHLVNPTKRPTRQSVRGPADTRGDDHILRVDLSAHVQ</sequence>
<protein>
    <submittedName>
        <fullName evidence="1">Uncharacterized protein</fullName>
    </submittedName>
</protein>
<accession>A0A433A0V5</accession>